<dbReference type="PROSITE" id="PS01045">
    <property type="entry name" value="SQUALEN_PHYTOEN_SYN_2"/>
    <property type="match status" value="1"/>
</dbReference>
<reference evidence="4 5" key="1">
    <citation type="submission" date="2023-07" db="EMBL/GenBank/DDBJ databases">
        <title>Genomic Encyclopedia of Type Strains, Phase IV (KMG-IV): sequencing the most valuable type-strain genomes for metagenomic binning, comparative biology and taxonomic classification.</title>
        <authorList>
            <person name="Goeker M."/>
        </authorList>
    </citation>
    <scope>NUCLEOTIDE SEQUENCE [LARGE SCALE GENOMIC DNA]</scope>
    <source>
        <strain evidence="4 5">DSM 12751</strain>
    </source>
</reference>
<dbReference type="Pfam" id="PF00494">
    <property type="entry name" value="SQS_PSY"/>
    <property type="match status" value="1"/>
</dbReference>
<comment type="pathway">
    <text evidence="1">Carotenoid biosynthesis.</text>
</comment>
<dbReference type="InterPro" id="IPR002060">
    <property type="entry name" value="Squ/phyt_synthse"/>
</dbReference>
<dbReference type="InterPro" id="IPR033904">
    <property type="entry name" value="Trans_IPPS_HH"/>
</dbReference>
<gene>
    <name evidence="4" type="ORF">J2S11_003228</name>
</gene>
<evidence type="ECO:0000256" key="3">
    <source>
        <dbReference type="ARBA" id="ARBA00022746"/>
    </source>
</evidence>
<dbReference type="InterPro" id="IPR044843">
    <property type="entry name" value="Trans_IPPS_bact-type"/>
</dbReference>
<evidence type="ECO:0000313" key="4">
    <source>
        <dbReference type="EMBL" id="MDQ0167303.1"/>
    </source>
</evidence>
<dbReference type="InterPro" id="IPR008949">
    <property type="entry name" value="Isoprenoid_synthase_dom_sf"/>
</dbReference>
<keyword evidence="2 4" id="KW-0808">Transferase</keyword>
<protein>
    <submittedName>
        <fullName evidence="4">Phytoene synthase</fullName>
        <ecNumber evidence="4">2.5.1.32</ecNumber>
    </submittedName>
</protein>
<keyword evidence="3" id="KW-0125">Carotenoid biosynthesis</keyword>
<dbReference type="SUPFAM" id="SSF48576">
    <property type="entry name" value="Terpenoid synthases"/>
    <property type="match status" value="1"/>
</dbReference>
<dbReference type="GO" id="GO:0016740">
    <property type="term" value="F:transferase activity"/>
    <property type="evidence" value="ECO:0007669"/>
    <property type="project" value="UniProtKB-KW"/>
</dbReference>
<name>A0ABT9W221_9BACI</name>
<comment type="caution">
    <text evidence="4">The sequence shown here is derived from an EMBL/GenBank/DDBJ whole genome shotgun (WGS) entry which is preliminary data.</text>
</comment>
<sequence length="290" mass="33646">MKLPVYLQSCERMIRKGSTSFHKAFAFLPSPKKEAVHVIYAFCRLIDDSVDEPEKSPFTIDELENGLRQLDQAQGHFIWPALRWLFDTFPVSKTPFYRQMEGQRRDLILTHYETMEQLDEYCYLVAGTVGEMLMPVLHDQPNQQIIESGVSLGKAMQIVNIIRDVGEDLERGRRYLPLNLLRSFGYTEDMLEQKMVNHNLVQVIQYLEVLARQSFEEGLKDLDAYPASSAFSVELAARFYEAILLSVERNQYDVFTKRAYVNQAQKVKIYHSVKKHHEHAMKNEESSAVS</sequence>
<evidence type="ECO:0000313" key="5">
    <source>
        <dbReference type="Proteomes" id="UP001235840"/>
    </source>
</evidence>
<dbReference type="EMBL" id="JAUSTY010000014">
    <property type="protein sequence ID" value="MDQ0167303.1"/>
    <property type="molecule type" value="Genomic_DNA"/>
</dbReference>
<dbReference type="Gene3D" id="1.10.600.10">
    <property type="entry name" value="Farnesyl Diphosphate Synthase"/>
    <property type="match status" value="1"/>
</dbReference>
<dbReference type="SFLD" id="SFLDG01212">
    <property type="entry name" value="Phytoene_synthase_like"/>
    <property type="match status" value="1"/>
</dbReference>
<dbReference type="PANTHER" id="PTHR31480">
    <property type="entry name" value="BIFUNCTIONAL LYCOPENE CYCLASE/PHYTOENE SYNTHASE"/>
    <property type="match status" value="1"/>
</dbReference>
<keyword evidence="5" id="KW-1185">Reference proteome</keyword>
<accession>A0ABT9W221</accession>
<organism evidence="4 5">
    <name type="scientific">Caldalkalibacillus horti</name>
    <dbReference type="NCBI Taxonomy" id="77523"/>
    <lineage>
        <taxon>Bacteria</taxon>
        <taxon>Bacillati</taxon>
        <taxon>Bacillota</taxon>
        <taxon>Bacilli</taxon>
        <taxon>Bacillales</taxon>
        <taxon>Bacillaceae</taxon>
        <taxon>Caldalkalibacillus</taxon>
    </lineage>
</organism>
<dbReference type="SFLD" id="SFLDG01018">
    <property type="entry name" value="Squalene/Phytoene_Synthase_Lik"/>
    <property type="match status" value="1"/>
</dbReference>
<evidence type="ECO:0000256" key="2">
    <source>
        <dbReference type="ARBA" id="ARBA00022679"/>
    </source>
</evidence>
<dbReference type="InterPro" id="IPR019845">
    <property type="entry name" value="Squalene/phytoene_synthase_CS"/>
</dbReference>
<dbReference type="Proteomes" id="UP001235840">
    <property type="component" value="Unassembled WGS sequence"/>
</dbReference>
<dbReference type="PROSITE" id="PS01044">
    <property type="entry name" value="SQUALEN_PHYTOEN_SYN_1"/>
    <property type="match status" value="1"/>
</dbReference>
<dbReference type="RefSeq" id="WP_307396134.1">
    <property type="nucleotide sequence ID" value="NZ_BAAADK010000014.1"/>
</dbReference>
<dbReference type="CDD" id="cd00683">
    <property type="entry name" value="Trans_IPPS_HH"/>
    <property type="match status" value="1"/>
</dbReference>
<dbReference type="SFLD" id="SFLDS00005">
    <property type="entry name" value="Isoprenoid_Synthase_Type_I"/>
    <property type="match status" value="1"/>
</dbReference>
<dbReference type="EC" id="2.5.1.32" evidence="4"/>
<proteinExistence type="predicted"/>
<evidence type="ECO:0000256" key="1">
    <source>
        <dbReference type="ARBA" id="ARBA00004829"/>
    </source>
</evidence>